<evidence type="ECO:0000256" key="2">
    <source>
        <dbReference type="SAM" id="Phobius"/>
    </source>
</evidence>
<accession>A0ABT3R2Y8</accession>
<gene>
    <name evidence="3" type="ORF">ON753_13295</name>
</gene>
<evidence type="ECO:0000256" key="1">
    <source>
        <dbReference type="SAM" id="MobiDB-lite"/>
    </source>
</evidence>
<proteinExistence type="predicted"/>
<keyword evidence="2" id="KW-0472">Membrane</keyword>
<dbReference type="EMBL" id="JAPEVI010000003">
    <property type="protein sequence ID" value="MCX2723337.1"/>
    <property type="molecule type" value="Genomic_DNA"/>
</dbReference>
<evidence type="ECO:0000313" key="3">
    <source>
        <dbReference type="EMBL" id="MCX2723337.1"/>
    </source>
</evidence>
<reference evidence="3 4" key="1">
    <citation type="journal article" date="2016" name="Int. J. Syst. Evol. Microbiol.">
        <title>Labrenzia salina sp. nov., isolated from the rhizosphere of the halophyte Arthrocnemum macrostachyum.</title>
        <authorList>
            <person name="Camacho M."/>
            <person name="Redondo-Gomez S."/>
            <person name="Rodriguez-Llorente I."/>
            <person name="Rohde M."/>
            <person name="Sproer C."/>
            <person name="Schumann P."/>
            <person name="Klenk H.P."/>
            <person name="Montero-Calasanz M.D.C."/>
        </authorList>
    </citation>
    <scope>NUCLEOTIDE SEQUENCE [LARGE SCALE GENOMIC DNA]</scope>
    <source>
        <strain evidence="3 4">DSM 29163</strain>
    </source>
</reference>
<comment type="caution">
    <text evidence="3">The sequence shown here is derived from an EMBL/GenBank/DDBJ whole genome shotgun (WGS) entry which is preliminary data.</text>
</comment>
<evidence type="ECO:0000313" key="4">
    <source>
        <dbReference type="Proteomes" id="UP001300261"/>
    </source>
</evidence>
<feature type="region of interest" description="Disordered" evidence="1">
    <location>
        <begin position="1"/>
        <end position="30"/>
    </location>
</feature>
<name>A0ABT3R2Y8_9HYPH</name>
<dbReference type="RefSeq" id="WP_265963119.1">
    <property type="nucleotide sequence ID" value="NZ_JAPEVI010000003.1"/>
</dbReference>
<organism evidence="3 4">
    <name type="scientific">Roseibium salinum</name>
    <dbReference type="NCBI Taxonomy" id="1604349"/>
    <lineage>
        <taxon>Bacteria</taxon>
        <taxon>Pseudomonadati</taxon>
        <taxon>Pseudomonadota</taxon>
        <taxon>Alphaproteobacteria</taxon>
        <taxon>Hyphomicrobiales</taxon>
        <taxon>Stappiaceae</taxon>
        <taxon>Roseibium</taxon>
    </lineage>
</organism>
<feature type="transmembrane region" description="Helical" evidence="2">
    <location>
        <begin position="46"/>
        <end position="66"/>
    </location>
</feature>
<keyword evidence="4" id="KW-1185">Reference proteome</keyword>
<keyword evidence="2" id="KW-1133">Transmembrane helix</keyword>
<dbReference type="Proteomes" id="UP001300261">
    <property type="component" value="Unassembled WGS sequence"/>
</dbReference>
<keyword evidence="2" id="KW-0812">Transmembrane</keyword>
<sequence>MTERTTRSAEEKFTEKDQLNREFEQETQADKELESLVPPISKRTNAWRIGIAAVLVLVLAILVVQYV</sequence>
<protein>
    <submittedName>
        <fullName evidence="3">Uncharacterized protein</fullName>
    </submittedName>
</protein>